<organism evidence="1">
    <name type="scientific">Aspergillus flavus</name>
    <dbReference type="NCBI Taxonomy" id="5059"/>
    <lineage>
        <taxon>Eukaryota</taxon>
        <taxon>Fungi</taxon>
        <taxon>Dikarya</taxon>
        <taxon>Ascomycota</taxon>
        <taxon>Pezizomycotina</taxon>
        <taxon>Eurotiomycetes</taxon>
        <taxon>Eurotiomycetidae</taxon>
        <taxon>Eurotiales</taxon>
        <taxon>Aspergillaceae</taxon>
        <taxon>Aspergillus</taxon>
        <taxon>Aspergillus subgen. Circumdati</taxon>
    </lineage>
</organism>
<sequence length="278" mass="31142">MSPQIILGHCFFSQEDVQLASLIPNINDIDLDTLESVLPVQTTDYTVRKLEDVTTAIRATNSSKFQAFLSRVASWDSQRSAHANLDLTAQKGRVYTLKKPTQWFRRLCEREEVRRWLQEQIEYENEVHFVIGLYTLFDAAASDDLERSSNHSGTISAPISAIAGLPPSHPANIGVSAGHEGARGTTHRCTAPGEQIFAIRLKKVKYRAWYPHDVNDAHLAKHSHWTMASDNRSAADEHSEMVAVFLDESTDENEEAMVPGFVEFHVLSESLVARPEGQ</sequence>
<evidence type="ECO:0000313" key="1">
    <source>
        <dbReference type="EMBL" id="KAB8241459.1"/>
    </source>
</evidence>
<gene>
    <name evidence="1" type="ORF">BDV35DRAFT_384914</name>
</gene>
<accession>A0A5N6GJY4</accession>
<dbReference type="Proteomes" id="UP000325434">
    <property type="component" value="Unassembled WGS sequence"/>
</dbReference>
<dbReference type="AlphaFoldDB" id="A0A5N6GJY4"/>
<reference evidence="1" key="1">
    <citation type="submission" date="2019-04" db="EMBL/GenBank/DDBJ databases">
        <title>Friends and foes A comparative genomics study of 23 Aspergillus species from section Flavi.</title>
        <authorList>
            <consortium name="DOE Joint Genome Institute"/>
            <person name="Kjaerbolling I."/>
            <person name="Vesth T."/>
            <person name="Frisvad J.C."/>
            <person name="Nybo J.L."/>
            <person name="Theobald S."/>
            <person name="Kildgaard S."/>
            <person name="Isbrandt T."/>
            <person name="Kuo A."/>
            <person name="Sato A."/>
            <person name="Lyhne E.K."/>
            <person name="Kogle M.E."/>
            <person name="Wiebenga A."/>
            <person name="Kun R.S."/>
            <person name="Lubbers R.J."/>
            <person name="Makela M.R."/>
            <person name="Barry K."/>
            <person name="Chovatia M."/>
            <person name="Clum A."/>
            <person name="Daum C."/>
            <person name="Haridas S."/>
            <person name="He G."/>
            <person name="LaButti K."/>
            <person name="Lipzen A."/>
            <person name="Mondo S."/>
            <person name="Riley R."/>
            <person name="Salamov A."/>
            <person name="Simmons B.A."/>
            <person name="Magnuson J.K."/>
            <person name="Henrissat B."/>
            <person name="Mortensen U.H."/>
            <person name="Larsen T.O."/>
            <person name="Devries R.P."/>
            <person name="Grigoriev I.V."/>
            <person name="Machida M."/>
            <person name="Baker S.E."/>
            <person name="Andersen M.R."/>
        </authorList>
    </citation>
    <scope>NUCLEOTIDE SEQUENCE [LARGE SCALE GENOMIC DNA]</scope>
    <source>
        <strain evidence="1">CBS 121.62</strain>
    </source>
</reference>
<name>A0A5N6GJY4_ASPFL</name>
<protein>
    <submittedName>
        <fullName evidence="1">Uncharacterized protein</fullName>
    </submittedName>
</protein>
<proteinExistence type="predicted"/>
<dbReference type="EMBL" id="ML734690">
    <property type="protein sequence ID" value="KAB8241459.1"/>
    <property type="molecule type" value="Genomic_DNA"/>
</dbReference>